<dbReference type="RefSeq" id="XP_060289835.1">
    <property type="nucleotide sequence ID" value="XM_060442960.1"/>
</dbReference>
<gene>
    <name evidence="1" type="ORF">B0T26DRAFT_729471</name>
</gene>
<dbReference type="GeneID" id="85326230"/>
<comment type="caution">
    <text evidence="1">The sequence shown here is derived from an EMBL/GenBank/DDBJ whole genome shotgun (WGS) entry which is preliminary data.</text>
</comment>
<dbReference type="AlphaFoldDB" id="A0AA39ZSQ1"/>
<reference evidence="1" key="1">
    <citation type="submission" date="2023-06" db="EMBL/GenBank/DDBJ databases">
        <title>Genome-scale phylogeny and comparative genomics of the fungal order Sordariales.</title>
        <authorList>
            <consortium name="Lawrence Berkeley National Laboratory"/>
            <person name="Hensen N."/>
            <person name="Bonometti L."/>
            <person name="Westerberg I."/>
            <person name="Brannstrom I.O."/>
            <person name="Guillou S."/>
            <person name="Cros-Aarteil S."/>
            <person name="Calhoun S."/>
            <person name="Haridas S."/>
            <person name="Kuo A."/>
            <person name="Mondo S."/>
            <person name="Pangilinan J."/>
            <person name="Riley R."/>
            <person name="LaButti K."/>
            <person name="Andreopoulos B."/>
            <person name="Lipzen A."/>
            <person name="Chen C."/>
            <person name="Yanf M."/>
            <person name="Daum C."/>
            <person name="Ng V."/>
            <person name="Clum A."/>
            <person name="Steindorff A."/>
            <person name="Ohm R."/>
            <person name="Martin F."/>
            <person name="Silar P."/>
            <person name="Natvig D."/>
            <person name="Lalanne C."/>
            <person name="Gautier V."/>
            <person name="Ament-velasquez S.L."/>
            <person name="Kruys A."/>
            <person name="Hutchinson M.I."/>
            <person name="Powell A.J."/>
            <person name="Barry K."/>
            <person name="Miller A.N."/>
            <person name="Grigoriev I.V."/>
            <person name="Debuchy R."/>
            <person name="Gladieux P."/>
            <person name="Thoren M.H."/>
            <person name="Johannesson H."/>
        </authorList>
    </citation>
    <scope>NUCLEOTIDE SEQUENCE</scope>
    <source>
        <strain evidence="1">SMH2392-1A</strain>
    </source>
</reference>
<dbReference type="EMBL" id="JAUIRO010000008">
    <property type="protein sequence ID" value="KAK0702976.1"/>
    <property type="molecule type" value="Genomic_DNA"/>
</dbReference>
<evidence type="ECO:0000313" key="1">
    <source>
        <dbReference type="EMBL" id="KAK0702976.1"/>
    </source>
</evidence>
<protein>
    <submittedName>
        <fullName evidence="1">Uncharacterized protein</fullName>
    </submittedName>
</protein>
<name>A0AA39ZSQ1_9PEZI</name>
<keyword evidence="2" id="KW-1185">Reference proteome</keyword>
<accession>A0AA39ZSQ1</accession>
<sequence length="63" mass="7701">MCRCRLWNSFEWAGGTWQWCTSRQLTARRELKPRRLRQLCQEARGQLPYLRSQDCRNFHQLSS</sequence>
<evidence type="ECO:0000313" key="2">
    <source>
        <dbReference type="Proteomes" id="UP001172101"/>
    </source>
</evidence>
<dbReference type="Proteomes" id="UP001172101">
    <property type="component" value="Unassembled WGS sequence"/>
</dbReference>
<organism evidence="1 2">
    <name type="scientific">Lasiosphaeria miniovina</name>
    <dbReference type="NCBI Taxonomy" id="1954250"/>
    <lineage>
        <taxon>Eukaryota</taxon>
        <taxon>Fungi</taxon>
        <taxon>Dikarya</taxon>
        <taxon>Ascomycota</taxon>
        <taxon>Pezizomycotina</taxon>
        <taxon>Sordariomycetes</taxon>
        <taxon>Sordariomycetidae</taxon>
        <taxon>Sordariales</taxon>
        <taxon>Lasiosphaeriaceae</taxon>
        <taxon>Lasiosphaeria</taxon>
    </lineage>
</organism>
<proteinExistence type="predicted"/>